<evidence type="ECO:0000313" key="3">
    <source>
        <dbReference type="Proteomes" id="UP000095038"/>
    </source>
</evidence>
<reference evidence="3" key="1">
    <citation type="submission" date="2016-05" db="EMBL/GenBank/DDBJ databases">
        <title>Comparative genomics of biotechnologically important yeasts.</title>
        <authorList>
            <consortium name="DOE Joint Genome Institute"/>
            <person name="Riley R."/>
            <person name="Haridas S."/>
            <person name="Wolfe K.H."/>
            <person name="Lopes M.R."/>
            <person name="Hittinger C.T."/>
            <person name="Goker M."/>
            <person name="Salamov A."/>
            <person name="Wisecaver J."/>
            <person name="Long T.M."/>
            <person name="Aerts A.L."/>
            <person name="Barry K."/>
            <person name="Choi C."/>
            <person name="Clum A."/>
            <person name="Coughlan A.Y."/>
            <person name="Deshpande S."/>
            <person name="Douglass A.P."/>
            <person name="Hanson S.J."/>
            <person name="Klenk H.-P."/>
            <person name="Labutti K."/>
            <person name="Lapidus A."/>
            <person name="Lindquist E."/>
            <person name="Lipzen A."/>
            <person name="Meier-Kolthoff J.P."/>
            <person name="Ohm R.A."/>
            <person name="Otillar R.P."/>
            <person name="Pangilinan J."/>
            <person name="Peng Y."/>
            <person name="Rokas A."/>
            <person name="Rosa C.A."/>
            <person name="Scheuner C."/>
            <person name="Sibirny A.A."/>
            <person name="Slot J.C."/>
            <person name="Stielow J.B."/>
            <person name="Sun H."/>
            <person name="Kurtzman C.P."/>
            <person name="Blackwell M."/>
            <person name="Grigoriev I.V."/>
            <person name="Jeffries T.W."/>
        </authorList>
    </citation>
    <scope>NUCLEOTIDE SEQUENCE [LARGE SCALE GENOMIC DNA]</scope>
    <source>
        <strain evidence="3">DSM 1968</strain>
    </source>
</reference>
<feature type="compositionally biased region" description="Basic and acidic residues" evidence="1">
    <location>
        <begin position="234"/>
        <end position="248"/>
    </location>
</feature>
<evidence type="ECO:0000313" key="2">
    <source>
        <dbReference type="EMBL" id="ODV61313.1"/>
    </source>
</evidence>
<feature type="compositionally biased region" description="Low complexity" evidence="1">
    <location>
        <begin position="219"/>
        <end position="233"/>
    </location>
</feature>
<sequence>MWYHLIGPSLLCCYCSQNAESNYKQDYARLKDMMLISYFSQILYLPFWRSAFDSMVFISSTSSSIDPEIIELKSIQYKMELKYESDSNTLLLAEYCDSTSISRSLSSVDSYSSLETISTTFSCCFPSSSAFTFLLSHFSPKKDYNIYYQNPSIKDLINKFEANIAQENNLNKSKIIHSNKTELITFSSFLKNDSDLNKLNRFIRNYNKPVQNSINIPDNNSIKQNPKNKNSIKNKIDQNPEMTSKTDQKSNNSQLNLRNNKIKKDKETNLKKQLIEGKTTQSKCIKNSQVQYNHYRHLIVMIWSFLTLLSSFIIV</sequence>
<dbReference type="InParanoid" id="A0A1D2VIJ0"/>
<proteinExistence type="predicted"/>
<feature type="region of interest" description="Disordered" evidence="1">
    <location>
        <begin position="213"/>
        <end position="269"/>
    </location>
</feature>
<feature type="compositionally biased region" description="Polar residues" evidence="1">
    <location>
        <begin position="249"/>
        <end position="259"/>
    </location>
</feature>
<name>A0A1D2VIJ0_9ASCO</name>
<dbReference type="GeneID" id="30962805"/>
<evidence type="ECO:0000256" key="1">
    <source>
        <dbReference type="SAM" id="MobiDB-lite"/>
    </source>
</evidence>
<dbReference type="RefSeq" id="XP_020047620.1">
    <property type="nucleotide sequence ID" value="XM_020189169.1"/>
</dbReference>
<organism evidence="2 3">
    <name type="scientific">Ascoidea rubescens DSM 1968</name>
    <dbReference type="NCBI Taxonomy" id="1344418"/>
    <lineage>
        <taxon>Eukaryota</taxon>
        <taxon>Fungi</taxon>
        <taxon>Dikarya</taxon>
        <taxon>Ascomycota</taxon>
        <taxon>Saccharomycotina</taxon>
        <taxon>Saccharomycetes</taxon>
        <taxon>Ascoideaceae</taxon>
        <taxon>Ascoidea</taxon>
    </lineage>
</organism>
<dbReference type="EMBL" id="KV454479">
    <property type="protein sequence ID" value="ODV61313.1"/>
    <property type="molecule type" value="Genomic_DNA"/>
</dbReference>
<dbReference type="Proteomes" id="UP000095038">
    <property type="component" value="Unassembled WGS sequence"/>
</dbReference>
<protein>
    <submittedName>
        <fullName evidence="2">Uncharacterized protein</fullName>
    </submittedName>
</protein>
<dbReference type="AlphaFoldDB" id="A0A1D2VIJ0"/>
<gene>
    <name evidence="2" type="ORF">ASCRUDRAFT_141180</name>
</gene>
<accession>A0A1D2VIJ0</accession>
<keyword evidence="3" id="KW-1185">Reference proteome</keyword>